<protein>
    <submittedName>
        <fullName evidence="2">Uncharacterized protein</fullName>
    </submittedName>
</protein>
<evidence type="ECO:0000313" key="2">
    <source>
        <dbReference type="EMBL" id="SFO16602.1"/>
    </source>
</evidence>
<keyword evidence="1" id="KW-1133">Transmembrane helix</keyword>
<keyword evidence="1" id="KW-0812">Transmembrane</keyword>
<reference evidence="3" key="1">
    <citation type="submission" date="2016-10" db="EMBL/GenBank/DDBJ databases">
        <authorList>
            <person name="Varghese N."/>
            <person name="Submissions S."/>
        </authorList>
    </citation>
    <scope>NUCLEOTIDE SEQUENCE [LARGE SCALE GENOMIC DNA]</scope>
    <source>
        <strain evidence="3">DSM 15282</strain>
    </source>
</reference>
<evidence type="ECO:0000256" key="1">
    <source>
        <dbReference type="SAM" id="Phobius"/>
    </source>
</evidence>
<dbReference type="EMBL" id="FOVW01000004">
    <property type="protein sequence ID" value="SFO16602.1"/>
    <property type="molecule type" value="Genomic_DNA"/>
</dbReference>
<name>A0A1I5EYL9_9BACT</name>
<gene>
    <name evidence="2" type="ORF">SAMN04488519_104131</name>
</gene>
<dbReference type="AlphaFoldDB" id="A0A1I5EYL9"/>
<keyword evidence="3" id="KW-1185">Reference proteome</keyword>
<sequence>MNERIKELLDKYWEASSSVEEEAELKLLLSRVEGFESEKQLFGLLDEMKQEEPVRVKIPKRVKVINLAWLNWAASVTILLGSYVGWRAYERQQEEQAYREVVAALTLIQQNLSKGQEKMSKMNDLKYLSAPEDLFKTEE</sequence>
<feature type="transmembrane region" description="Helical" evidence="1">
    <location>
        <begin position="64"/>
        <end position="86"/>
    </location>
</feature>
<dbReference type="Proteomes" id="UP000199564">
    <property type="component" value="Unassembled WGS sequence"/>
</dbReference>
<evidence type="ECO:0000313" key="3">
    <source>
        <dbReference type="Proteomes" id="UP000199564"/>
    </source>
</evidence>
<proteinExistence type="predicted"/>
<organism evidence="2 3">
    <name type="scientific">Algoriphagus ornithinivorans</name>
    <dbReference type="NCBI Taxonomy" id="226506"/>
    <lineage>
        <taxon>Bacteria</taxon>
        <taxon>Pseudomonadati</taxon>
        <taxon>Bacteroidota</taxon>
        <taxon>Cytophagia</taxon>
        <taxon>Cytophagales</taxon>
        <taxon>Cyclobacteriaceae</taxon>
        <taxon>Algoriphagus</taxon>
    </lineage>
</organism>
<keyword evidence="1" id="KW-0472">Membrane</keyword>
<accession>A0A1I5EYL9</accession>
<dbReference type="RefSeq" id="WP_091652420.1">
    <property type="nucleotide sequence ID" value="NZ_FOVW01000004.1"/>
</dbReference>
<dbReference type="STRING" id="226506.SAMN04488519_104131"/>